<keyword evidence="3" id="KW-1185">Reference proteome</keyword>
<sequence>MKIILKIMISLVSGGAITALTTVPFISMIIGLAAFPVLNIPGFESTGKHVEYGFMWVTLKSIESWILLISYFSIIIFIILISFFKN</sequence>
<evidence type="ECO:0000256" key="1">
    <source>
        <dbReference type="SAM" id="Phobius"/>
    </source>
</evidence>
<name>E3DN79_HALPG</name>
<keyword evidence="1" id="KW-0812">Transmembrane</keyword>
<feature type="transmembrane region" description="Helical" evidence="1">
    <location>
        <begin position="65"/>
        <end position="84"/>
    </location>
</feature>
<keyword evidence="1" id="KW-1133">Transmembrane helix</keyword>
<dbReference type="STRING" id="572479.Hprae_1365"/>
<organism evidence="2 3">
    <name type="scientific">Halanaerobium praevalens (strain ATCC 33744 / DSM 2228 / GSL)</name>
    <dbReference type="NCBI Taxonomy" id="572479"/>
    <lineage>
        <taxon>Bacteria</taxon>
        <taxon>Bacillati</taxon>
        <taxon>Bacillota</taxon>
        <taxon>Clostridia</taxon>
        <taxon>Halanaerobiales</taxon>
        <taxon>Halanaerobiaceae</taxon>
        <taxon>Halanaerobium</taxon>
    </lineage>
</organism>
<proteinExistence type="predicted"/>
<protein>
    <submittedName>
        <fullName evidence="2">Uncharacterized protein</fullName>
    </submittedName>
</protein>
<keyword evidence="1" id="KW-0472">Membrane</keyword>
<evidence type="ECO:0000313" key="2">
    <source>
        <dbReference type="EMBL" id="ADO77498.1"/>
    </source>
</evidence>
<dbReference type="RefSeq" id="WP_014553525.1">
    <property type="nucleotide sequence ID" value="NC_017455.1"/>
</dbReference>
<dbReference type="PATRIC" id="fig|572479.3.peg.1381"/>
<accession>E3DN79</accession>
<feature type="transmembrane region" description="Helical" evidence="1">
    <location>
        <begin position="7"/>
        <end position="35"/>
    </location>
</feature>
<dbReference type="KEGG" id="hpk:Hprae_1365"/>
<evidence type="ECO:0000313" key="3">
    <source>
        <dbReference type="Proteomes" id="UP000006866"/>
    </source>
</evidence>
<dbReference type="EMBL" id="CP002175">
    <property type="protein sequence ID" value="ADO77498.1"/>
    <property type="molecule type" value="Genomic_DNA"/>
</dbReference>
<gene>
    <name evidence="2" type="ordered locus">Hprae_1365</name>
</gene>
<dbReference type="HOGENOM" id="CLU_2493605_0_0_9"/>
<reference evidence="3" key="1">
    <citation type="submission" date="2010-10" db="EMBL/GenBank/DDBJ databases">
        <title>The complete genome of Halanaerobium praevalens DSM 2228.</title>
        <authorList>
            <consortium name="US DOE Joint Genome Institute (JGI-PGF)"/>
            <person name="Lucas S."/>
            <person name="Copeland A."/>
            <person name="Lapidus A."/>
            <person name="Glavina del Rio T."/>
            <person name="Dalin E."/>
            <person name="Tice H."/>
            <person name="Bruce D."/>
            <person name="Goodwin L."/>
            <person name="Pitluck S."/>
            <person name="Kyrpides N."/>
            <person name="Mavromatis K."/>
            <person name="Ivanova N."/>
            <person name="Ovchinnikova G."/>
            <person name="Chertkov O."/>
            <person name="Detter J.C."/>
            <person name="Han C."/>
            <person name="Larimer F."/>
            <person name="Land M."/>
            <person name="Hauser L."/>
            <person name="Markowitz V."/>
            <person name="Cheng J.-F."/>
            <person name="Hugenholtz P."/>
            <person name="Woyke T."/>
            <person name="Wu D."/>
            <person name="Tindall B."/>
            <person name="Pomrenke H.G."/>
            <person name="Brambilla E."/>
            <person name="Klenk H.-P."/>
            <person name="Eisen J.A."/>
        </authorList>
    </citation>
    <scope>NUCLEOTIDE SEQUENCE [LARGE SCALE GENOMIC DNA]</scope>
    <source>
        <strain evidence="3">ATCC 33744 / DSM 2228 / GSL</strain>
    </source>
</reference>
<dbReference type="Proteomes" id="UP000006866">
    <property type="component" value="Chromosome"/>
</dbReference>
<dbReference type="AlphaFoldDB" id="E3DN79"/>
<reference evidence="2 3" key="2">
    <citation type="journal article" date="2011" name="Stand. Genomic Sci.">
        <title>Complete genome sequence of the extremely halophilic Halanaerobium praevalens type strain (GSL).</title>
        <authorList>
            <person name="Ivanova N."/>
            <person name="Sikorski J."/>
            <person name="Chertkov O."/>
            <person name="Nolan M."/>
            <person name="Lucas S."/>
            <person name="Hammon N."/>
            <person name="Deshpande S."/>
            <person name="Cheng J.F."/>
            <person name="Tapia R."/>
            <person name="Han C."/>
            <person name="Goodwin L."/>
            <person name="Pitluck S."/>
            <person name="Huntemann M."/>
            <person name="Liolios K."/>
            <person name="Pagani I."/>
            <person name="Mavromatis K."/>
            <person name="Ovchinikova G."/>
            <person name="Pati A."/>
            <person name="Chen A."/>
            <person name="Palaniappan K."/>
            <person name="Land M."/>
            <person name="Hauser L."/>
            <person name="Brambilla E.M."/>
            <person name="Kannan K.P."/>
            <person name="Rohde M."/>
            <person name="Tindall B.J."/>
            <person name="Goker M."/>
            <person name="Detter J.C."/>
            <person name="Woyke T."/>
            <person name="Bristow J."/>
            <person name="Eisen J.A."/>
            <person name="Markowitz V."/>
            <person name="Hugenholtz P."/>
            <person name="Kyrpides N.C."/>
            <person name="Klenk H.P."/>
            <person name="Lapidus A."/>
        </authorList>
    </citation>
    <scope>NUCLEOTIDE SEQUENCE [LARGE SCALE GENOMIC DNA]</scope>
    <source>
        <strain evidence="3">ATCC 33744 / DSM 2228 / GSL</strain>
    </source>
</reference>